<evidence type="ECO:0000313" key="1">
    <source>
        <dbReference type="EMBL" id="RUS28402.1"/>
    </source>
</evidence>
<sequence length="148" mass="16481">MITWQLQDSYHTASYGIYGPDTVPSVPPHTAELIYESQDKCDKAQLLLERAPALREKVSGSVHQDMETCLKIWLRSTNLQGKYDQAEPSARRQTLWEDVSYQQGRGITLQASQCCFGASLWLPAIAEDKGRGCKGVIELGMLTSGFRG</sequence>
<protein>
    <submittedName>
        <fullName evidence="1">Uncharacterized protein</fullName>
    </submittedName>
</protein>
<keyword evidence="2" id="KW-1185">Reference proteome</keyword>
<organism evidence="1 2">
    <name type="scientific">Jimgerdemannia flammicorona</name>
    <dbReference type="NCBI Taxonomy" id="994334"/>
    <lineage>
        <taxon>Eukaryota</taxon>
        <taxon>Fungi</taxon>
        <taxon>Fungi incertae sedis</taxon>
        <taxon>Mucoromycota</taxon>
        <taxon>Mucoromycotina</taxon>
        <taxon>Endogonomycetes</taxon>
        <taxon>Endogonales</taxon>
        <taxon>Endogonaceae</taxon>
        <taxon>Jimgerdemannia</taxon>
    </lineage>
</organism>
<dbReference type="AlphaFoldDB" id="A0A433QF28"/>
<dbReference type="Proteomes" id="UP000274822">
    <property type="component" value="Unassembled WGS sequence"/>
</dbReference>
<reference evidence="1 2" key="1">
    <citation type="journal article" date="2018" name="New Phytol.">
        <title>Phylogenomics of Endogonaceae and evolution of mycorrhizas within Mucoromycota.</title>
        <authorList>
            <person name="Chang Y."/>
            <person name="Desiro A."/>
            <person name="Na H."/>
            <person name="Sandor L."/>
            <person name="Lipzen A."/>
            <person name="Clum A."/>
            <person name="Barry K."/>
            <person name="Grigoriev I.V."/>
            <person name="Martin F.M."/>
            <person name="Stajich J.E."/>
            <person name="Smith M.E."/>
            <person name="Bonito G."/>
            <person name="Spatafora J.W."/>
        </authorList>
    </citation>
    <scope>NUCLEOTIDE SEQUENCE [LARGE SCALE GENOMIC DNA]</scope>
    <source>
        <strain evidence="1 2">AD002</strain>
    </source>
</reference>
<dbReference type="EMBL" id="RBNJ01006678">
    <property type="protein sequence ID" value="RUS28402.1"/>
    <property type="molecule type" value="Genomic_DNA"/>
</dbReference>
<dbReference type="InterPro" id="IPR011990">
    <property type="entry name" value="TPR-like_helical_dom_sf"/>
</dbReference>
<name>A0A433QF28_9FUNG</name>
<evidence type="ECO:0000313" key="2">
    <source>
        <dbReference type="Proteomes" id="UP000274822"/>
    </source>
</evidence>
<gene>
    <name evidence="1" type="ORF">BC938DRAFT_481927</name>
</gene>
<comment type="caution">
    <text evidence="1">The sequence shown here is derived from an EMBL/GenBank/DDBJ whole genome shotgun (WGS) entry which is preliminary data.</text>
</comment>
<accession>A0A433QF28</accession>
<proteinExistence type="predicted"/>
<dbReference type="Gene3D" id="1.25.40.10">
    <property type="entry name" value="Tetratricopeptide repeat domain"/>
    <property type="match status" value="1"/>
</dbReference>